<keyword evidence="2" id="KW-0533">Nickel</keyword>
<dbReference type="PIRSF" id="PIRSF005624">
    <property type="entry name" value="Ni-bind_GTPase"/>
    <property type="match status" value="1"/>
</dbReference>
<dbReference type="PANTHER" id="PTHR30134:SF2">
    <property type="entry name" value="HYDROGENASE MATURATION FACTOR HYPB"/>
    <property type="match status" value="1"/>
</dbReference>
<accession>A0A419EZB8</accession>
<dbReference type="PANTHER" id="PTHR30134">
    <property type="entry name" value="HYDROGENASE PROTEIN ASSEMBLY PROTEIN, NICKEL CHAPERONE"/>
    <property type="match status" value="1"/>
</dbReference>
<keyword evidence="4" id="KW-0547">Nucleotide-binding</keyword>
<dbReference type="SUPFAM" id="SSF52540">
    <property type="entry name" value="P-loop containing nucleoside triphosphate hydrolases"/>
    <property type="match status" value="1"/>
</dbReference>
<dbReference type="GO" id="GO:0051604">
    <property type="term" value="P:protein maturation"/>
    <property type="evidence" value="ECO:0007669"/>
    <property type="project" value="InterPro"/>
</dbReference>
<evidence type="ECO:0000256" key="6">
    <source>
        <dbReference type="ARBA" id="ARBA00022833"/>
    </source>
</evidence>
<evidence type="ECO:0000256" key="1">
    <source>
        <dbReference type="ARBA" id="ARBA00006211"/>
    </source>
</evidence>
<comment type="similarity">
    <text evidence="1">Belongs to the SIMIBI class G3E GTPase family. HypB/HupM subfamily.</text>
</comment>
<evidence type="ECO:0000256" key="7">
    <source>
        <dbReference type="ARBA" id="ARBA00023134"/>
    </source>
</evidence>
<evidence type="ECO:0000313" key="10">
    <source>
        <dbReference type="Proteomes" id="UP000285961"/>
    </source>
</evidence>
<proteinExistence type="inferred from homology"/>
<dbReference type="GO" id="GO:0016151">
    <property type="term" value="F:nickel cation binding"/>
    <property type="evidence" value="ECO:0007669"/>
    <property type="project" value="InterPro"/>
</dbReference>
<gene>
    <name evidence="9" type="primary">hypB</name>
    <name evidence="9" type="ORF">C4532_08670</name>
</gene>
<protein>
    <submittedName>
        <fullName evidence="9">Hydrogenase accessory protein HypB</fullName>
    </submittedName>
</protein>
<feature type="domain" description="CobW/HypB/UreG nucleotide-binding" evidence="8">
    <location>
        <begin position="32"/>
        <end position="193"/>
    </location>
</feature>
<dbReference type="CDD" id="cd05390">
    <property type="entry name" value="HypB"/>
    <property type="match status" value="1"/>
</dbReference>
<evidence type="ECO:0000259" key="8">
    <source>
        <dbReference type="Pfam" id="PF02492"/>
    </source>
</evidence>
<evidence type="ECO:0000256" key="3">
    <source>
        <dbReference type="ARBA" id="ARBA00022723"/>
    </source>
</evidence>
<reference evidence="9 10" key="1">
    <citation type="journal article" date="2017" name="ISME J.">
        <title>Energy and carbon metabolisms in a deep terrestrial subsurface fluid microbial community.</title>
        <authorList>
            <person name="Momper L."/>
            <person name="Jungbluth S.P."/>
            <person name="Lee M.D."/>
            <person name="Amend J.P."/>
        </authorList>
    </citation>
    <scope>NUCLEOTIDE SEQUENCE [LARGE SCALE GENOMIC DNA]</scope>
    <source>
        <strain evidence="9">SURF_17</strain>
    </source>
</reference>
<dbReference type="Gene3D" id="3.40.50.300">
    <property type="entry name" value="P-loop containing nucleotide triphosphate hydrolases"/>
    <property type="match status" value="1"/>
</dbReference>
<dbReference type="Proteomes" id="UP000285961">
    <property type="component" value="Unassembled WGS sequence"/>
</dbReference>
<evidence type="ECO:0000256" key="4">
    <source>
        <dbReference type="ARBA" id="ARBA00022741"/>
    </source>
</evidence>
<evidence type="ECO:0000256" key="5">
    <source>
        <dbReference type="ARBA" id="ARBA00022801"/>
    </source>
</evidence>
<dbReference type="InterPro" id="IPR027417">
    <property type="entry name" value="P-loop_NTPase"/>
</dbReference>
<dbReference type="Pfam" id="PF02492">
    <property type="entry name" value="cobW"/>
    <property type="match status" value="1"/>
</dbReference>
<sequence>MKITVLDNILKANDAIAEEIREELASHKVLAINLMSSPGAGKTTLLERTIEKLEPLGIHVGVVEGDIATTRDSDRLRKFDIPIVQINTGSACHLDANMTRSALSNLDCSAVDILFIENVGNLVCPAEFKIGEDHKVMMLSVTEGDEKPLKYPLMFRESSAMLINKIDLLAYTNFSMDEARKNAHSINPKLAIFPLSCTTGEGLNNWLKWMTTELEKKRKRLQKKTKKK</sequence>
<keyword evidence="7" id="KW-0342">GTP-binding</keyword>
<dbReference type="GO" id="GO:0005525">
    <property type="term" value="F:GTP binding"/>
    <property type="evidence" value="ECO:0007669"/>
    <property type="project" value="UniProtKB-KW"/>
</dbReference>
<dbReference type="AlphaFoldDB" id="A0A419EZB8"/>
<name>A0A419EZB8_9BACT</name>
<evidence type="ECO:0000313" key="9">
    <source>
        <dbReference type="EMBL" id="RJP70747.1"/>
    </source>
</evidence>
<organism evidence="9 10">
    <name type="scientific">Candidatus Abyssobacteria bacterium SURF_17</name>
    <dbReference type="NCBI Taxonomy" id="2093361"/>
    <lineage>
        <taxon>Bacteria</taxon>
        <taxon>Pseudomonadati</taxon>
        <taxon>Candidatus Hydrogenedentota</taxon>
        <taxon>Candidatus Abyssobacteria</taxon>
    </lineage>
</organism>
<dbReference type="InterPro" id="IPR003495">
    <property type="entry name" value="CobW/HypB/UreG_nucleotide-bd"/>
</dbReference>
<dbReference type="NCBIfam" id="TIGR00073">
    <property type="entry name" value="hypB"/>
    <property type="match status" value="1"/>
</dbReference>
<dbReference type="InterPro" id="IPR004392">
    <property type="entry name" value="Hyd_mat_HypB"/>
</dbReference>
<comment type="caution">
    <text evidence="9">The sequence shown here is derived from an EMBL/GenBank/DDBJ whole genome shotgun (WGS) entry which is preliminary data.</text>
</comment>
<keyword evidence="6" id="KW-0862">Zinc</keyword>
<dbReference type="GO" id="GO:0003924">
    <property type="term" value="F:GTPase activity"/>
    <property type="evidence" value="ECO:0007669"/>
    <property type="project" value="InterPro"/>
</dbReference>
<keyword evidence="5" id="KW-0378">Hydrolase</keyword>
<dbReference type="GO" id="GO:0008270">
    <property type="term" value="F:zinc ion binding"/>
    <property type="evidence" value="ECO:0007669"/>
    <property type="project" value="TreeGrafter"/>
</dbReference>
<dbReference type="EMBL" id="QZKI01000065">
    <property type="protein sequence ID" value="RJP70747.1"/>
    <property type="molecule type" value="Genomic_DNA"/>
</dbReference>
<keyword evidence="3" id="KW-0479">Metal-binding</keyword>
<evidence type="ECO:0000256" key="2">
    <source>
        <dbReference type="ARBA" id="ARBA00022596"/>
    </source>
</evidence>